<dbReference type="RefSeq" id="WP_153663153.1">
    <property type="nucleotide sequence ID" value="NZ_JAAIKR010000002.1"/>
</dbReference>
<feature type="domain" description="Lon N-terminal" evidence="1">
    <location>
        <begin position="2"/>
        <end position="186"/>
    </location>
</feature>
<dbReference type="SUPFAM" id="SSF88697">
    <property type="entry name" value="PUA domain-like"/>
    <property type="match status" value="1"/>
</dbReference>
<evidence type="ECO:0000313" key="3">
    <source>
        <dbReference type="Proteomes" id="UP000811844"/>
    </source>
</evidence>
<organism evidence="2 3">
    <name type="scientific">Shewanella intestini</name>
    <dbReference type="NCBI Taxonomy" id="2017544"/>
    <lineage>
        <taxon>Bacteria</taxon>
        <taxon>Pseudomonadati</taxon>
        <taxon>Pseudomonadota</taxon>
        <taxon>Gammaproteobacteria</taxon>
        <taxon>Alteromonadales</taxon>
        <taxon>Shewanellaceae</taxon>
        <taxon>Shewanella</taxon>
    </lineage>
</organism>
<dbReference type="SMART" id="SM00464">
    <property type="entry name" value="LON"/>
    <property type="match status" value="1"/>
</dbReference>
<accession>A0ABS5HZ50</accession>
<dbReference type="Gene3D" id="2.30.130.40">
    <property type="entry name" value="LON domain-like"/>
    <property type="match status" value="1"/>
</dbReference>
<dbReference type="InterPro" id="IPR003111">
    <property type="entry name" value="Lon_prtase_N"/>
</dbReference>
<dbReference type="Proteomes" id="UP000811844">
    <property type="component" value="Unassembled WGS sequence"/>
</dbReference>
<dbReference type="Pfam" id="PF02190">
    <property type="entry name" value="LON_substr_bdg"/>
    <property type="match status" value="1"/>
</dbReference>
<evidence type="ECO:0000313" key="2">
    <source>
        <dbReference type="EMBL" id="MBR9727059.1"/>
    </source>
</evidence>
<name>A0ABS5HZ50_9GAMM</name>
<gene>
    <name evidence="2" type="ORF">G3R48_03495</name>
</gene>
<comment type="caution">
    <text evidence="2">The sequence shown here is derived from an EMBL/GenBank/DDBJ whole genome shotgun (WGS) entry which is preliminary data.</text>
</comment>
<dbReference type="InterPro" id="IPR015947">
    <property type="entry name" value="PUA-like_sf"/>
</dbReference>
<dbReference type="PANTHER" id="PTHR46732:SF8">
    <property type="entry name" value="ATP-DEPENDENT PROTEASE LA (LON) DOMAIN PROTEIN"/>
    <property type="match status" value="1"/>
</dbReference>
<keyword evidence="3" id="KW-1185">Reference proteome</keyword>
<evidence type="ECO:0000259" key="1">
    <source>
        <dbReference type="SMART" id="SM00464"/>
    </source>
</evidence>
<dbReference type="Gene3D" id="1.10.4060.10">
    <property type="entry name" value="BPP1347 like domain"/>
    <property type="match status" value="1"/>
</dbReference>
<sequence>MNIAIFPLPICILPQGYTQLRVFEPRYLRMVSESMKSNKQFGIVMLNENKTLLEHGTLVEIVDFDTLENNMLAITVKGLQNFKLGDIKKDTDELTHSNVKLSPLWQPTEIKQTDEQELKLKQTLISIFEQYPQHKAIYHEHYFNDISWVCQRWLEILPLSSQQKQQCISQTTHQLTQKMLAEIIKVN</sequence>
<dbReference type="PANTHER" id="PTHR46732">
    <property type="entry name" value="ATP-DEPENDENT PROTEASE LA (LON) DOMAIN PROTEIN"/>
    <property type="match status" value="1"/>
</dbReference>
<protein>
    <submittedName>
        <fullName evidence="2">Peptidase S16</fullName>
    </submittedName>
</protein>
<reference evidence="2 3" key="1">
    <citation type="submission" date="2020-02" db="EMBL/GenBank/DDBJ databases">
        <title>Shewanella WXL01 sp. nov., a marine bacterium isolated from green algae in Luhuitou Fringing Reef (Northern South China Sea).</title>
        <authorList>
            <person name="Wang X."/>
        </authorList>
    </citation>
    <scope>NUCLEOTIDE SEQUENCE [LARGE SCALE GENOMIC DNA]</scope>
    <source>
        <strain evidence="2 3">MCCC 1A01895</strain>
    </source>
</reference>
<proteinExistence type="predicted"/>
<dbReference type="EMBL" id="JAAIKR010000002">
    <property type="protein sequence ID" value="MBR9727059.1"/>
    <property type="molecule type" value="Genomic_DNA"/>
</dbReference>
<dbReference type="InterPro" id="IPR046336">
    <property type="entry name" value="Lon_prtase_N_sf"/>
</dbReference>